<accession>A0A9D9J2W2</accession>
<name>A0A9D9J2W2_9BACT</name>
<organism evidence="2 3">
    <name type="scientific">Candidatus Cryptobacteroides excrementavium</name>
    <dbReference type="NCBI Taxonomy" id="2840759"/>
    <lineage>
        <taxon>Bacteria</taxon>
        <taxon>Pseudomonadati</taxon>
        <taxon>Bacteroidota</taxon>
        <taxon>Bacteroidia</taxon>
        <taxon>Bacteroidales</taxon>
        <taxon>Candidatus Cryptobacteroides</taxon>
    </lineage>
</organism>
<protein>
    <submittedName>
        <fullName evidence="2">DUF3784 domain-containing protein</fullName>
    </submittedName>
</protein>
<feature type="transmembrane region" description="Helical" evidence="1">
    <location>
        <begin position="6"/>
        <end position="25"/>
    </location>
</feature>
<evidence type="ECO:0000256" key="1">
    <source>
        <dbReference type="SAM" id="Phobius"/>
    </source>
</evidence>
<dbReference type="EMBL" id="JADILX010000026">
    <property type="protein sequence ID" value="MBO8485092.1"/>
    <property type="molecule type" value="Genomic_DNA"/>
</dbReference>
<dbReference type="Proteomes" id="UP000823750">
    <property type="component" value="Unassembled WGS sequence"/>
</dbReference>
<evidence type="ECO:0000313" key="2">
    <source>
        <dbReference type="EMBL" id="MBO8485092.1"/>
    </source>
</evidence>
<reference evidence="2" key="2">
    <citation type="journal article" date="2021" name="PeerJ">
        <title>Extensive microbial diversity within the chicken gut microbiome revealed by metagenomics and culture.</title>
        <authorList>
            <person name="Gilroy R."/>
            <person name="Ravi A."/>
            <person name="Getino M."/>
            <person name="Pursley I."/>
            <person name="Horton D.L."/>
            <person name="Alikhan N.F."/>
            <person name="Baker D."/>
            <person name="Gharbi K."/>
            <person name="Hall N."/>
            <person name="Watson M."/>
            <person name="Adriaenssens E.M."/>
            <person name="Foster-Nyarko E."/>
            <person name="Jarju S."/>
            <person name="Secka A."/>
            <person name="Antonio M."/>
            <person name="Oren A."/>
            <person name="Chaudhuri R.R."/>
            <person name="La Ragione R."/>
            <person name="Hildebrand F."/>
            <person name="Pallen M.J."/>
        </authorList>
    </citation>
    <scope>NUCLEOTIDE SEQUENCE</scope>
    <source>
        <strain evidence="2">B2-16538</strain>
    </source>
</reference>
<reference evidence="2" key="1">
    <citation type="submission" date="2020-10" db="EMBL/GenBank/DDBJ databases">
        <authorList>
            <person name="Gilroy R."/>
        </authorList>
    </citation>
    <scope>NUCLEOTIDE SEQUENCE</scope>
    <source>
        <strain evidence="2">B2-16538</strain>
    </source>
</reference>
<dbReference type="Pfam" id="PF12650">
    <property type="entry name" value="DUF3784"/>
    <property type="match status" value="1"/>
</dbReference>
<sequence>MGNIYIGLLTGGILILAGLLCWKHPELLSPTGIMSENEKENVDLKSAGKASCIILVTTGIVSFTLNWILCATGHVEAGISVMTLSIPAGVIILLFLMKKYDRNPTGWKYSLAIGFIAVFFVVTGAMMLIWTKPEAINIDNGSLCIPGNYATEVRLNDIRMVELLEELPEITARTNGIGLGNINKGHFRLEGVGACRLYVNLKYSPFIHIVTAEGEHIFFNTDDPARTMELYKSISASAGTLTPILQPAS</sequence>
<gene>
    <name evidence="2" type="ORF">IAB78_01530</name>
</gene>
<keyword evidence="1" id="KW-1133">Transmembrane helix</keyword>
<keyword evidence="1" id="KW-0812">Transmembrane</keyword>
<proteinExistence type="predicted"/>
<dbReference type="InterPro" id="IPR017259">
    <property type="entry name" value="UCP037672"/>
</dbReference>
<feature type="transmembrane region" description="Helical" evidence="1">
    <location>
        <begin position="75"/>
        <end position="97"/>
    </location>
</feature>
<evidence type="ECO:0000313" key="3">
    <source>
        <dbReference type="Proteomes" id="UP000823750"/>
    </source>
</evidence>
<feature type="transmembrane region" description="Helical" evidence="1">
    <location>
        <begin position="109"/>
        <end position="130"/>
    </location>
</feature>
<keyword evidence="1" id="KW-0472">Membrane</keyword>
<comment type="caution">
    <text evidence="2">The sequence shown here is derived from an EMBL/GenBank/DDBJ whole genome shotgun (WGS) entry which is preliminary data.</text>
</comment>
<dbReference type="AlphaFoldDB" id="A0A9D9J2W2"/>
<feature type="transmembrane region" description="Helical" evidence="1">
    <location>
        <begin position="46"/>
        <end position="69"/>
    </location>
</feature>